<dbReference type="SUPFAM" id="SSF53822">
    <property type="entry name" value="Periplasmic binding protein-like I"/>
    <property type="match status" value="1"/>
</dbReference>
<dbReference type="Pfam" id="PF04392">
    <property type="entry name" value="ABC_sub_bind"/>
    <property type="match status" value="1"/>
</dbReference>
<comment type="caution">
    <text evidence="1">The sequence shown here is derived from an EMBL/GenBank/DDBJ whole genome shotgun (WGS) entry which is preliminary data.</text>
</comment>
<dbReference type="EMBL" id="PUFO01000105">
    <property type="protein sequence ID" value="TDG71415.1"/>
    <property type="molecule type" value="Genomic_DNA"/>
</dbReference>
<dbReference type="PANTHER" id="PTHR35271">
    <property type="entry name" value="ABC TRANSPORTER, SUBSTRATE-BINDING LIPOPROTEIN-RELATED"/>
    <property type="match status" value="1"/>
</dbReference>
<gene>
    <name evidence="1" type="ORF">C5L31_002202</name>
</gene>
<keyword evidence="2" id="KW-1185">Reference proteome</keyword>
<dbReference type="NCBIfam" id="NF041285">
    <property type="entry name" value="ABC_SBP_TrpX"/>
    <property type="match status" value="1"/>
</dbReference>
<evidence type="ECO:0000313" key="2">
    <source>
        <dbReference type="Proteomes" id="UP000294854"/>
    </source>
</evidence>
<name>A0A4R5NDC9_9LACO</name>
<organism evidence="1 2">
    <name type="scientific">Secundilactobacillus malefermentans</name>
    <dbReference type="NCBI Taxonomy" id="176292"/>
    <lineage>
        <taxon>Bacteria</taxon>
        <taxon>Bacillati</taxon>
        <taxon>Bacillota</taxon>
        <taxon>Bacilli</taxon>
        <taxon>Lactobacillales</taxon>
        <taxon>Lactobacillaceae</taxon>
        <taxon>Secundilactobacillus</taxon>
    </lineage>
</organism>
<dbReference type="AlphaFoldDB" id="A0A4R5NDC9"/>
<dbReference type="OrthoDB" id="9776955at2"/>
<protein>
    <recommendedName>
        <fullName evidence="3">ABC transporter substrate-binding protein</fullName>
    </recommendedName>
</protein>
<proteinExistence type="predicted"/>
<dbReference type="STRING" id="1122149.FD44_GL000209"/>
<sequence>MKRLYSLIAIILVFLGFAFVRQQPSQQSTRTQKTQTVGILQLMSQPALDTIHKGIMKGLADEGYKPGKNLKVDFQNAENDQSNMKTMSSRFVNENADAMIGIATPSAQALANASDKIPVVLGAITDPKGAGLVKNNKRPGGNVTGVSDQAPLKAQLDLIKQIMPKMKTLGIMYTSSDDSATAQYKQFKALCKKENVTLKAYSISNTNDVDQVSQQMLSNVDAVYVPTDNTIASAMQTLVANANFAKVPVFPAVDSMVKDGGLATLSINQYKLGVETGKMTAQILKGKLNPATTPIHFFRSGEMTINLKEAKKLGITLPKSVVEEAEKNGEVFK</sequence>
<dbReference type="Gene3D" id="3.40.50.2300">
    <property type="match status" value="2"/>
</dbReference>
<dbReference type="Proteomes" id="UP000294854">
    <property type="component" value="Unassembled WGS sequence"/>
</dbReference>
<dbReference type="PANTHER" id="PTHR35271:SF1">
    <property type="entry name" value="ABC TRANSPORTER, SUBSTRATE-BINDING LIPOPROTEIN"/>
    <property type="match status" value="1"/>
</dbReference>
<evidence type="ECO:0008006" key="3">
    <source>
        <dbReference type="Google" id="ProtNLM"/>
    </source>
</evidence>
<accession>A0A4R5NDC9</accession>
<dbReference type="InterPro" id="IPR007487">
    <property type="entry name" value="ABC_transpt-TYRBP-like"/>
</dbReference>
<reference evidence="1 2" key="1">
    <citation type="journal article" date="2019" name="Appl. Microbiol. Biotechnol.">
        <title>Uncovering carbohydrate metabolism through a genotype-phenotype association study of 56 lactic acid bacteria genomes.</title>
        <authorList>
            <person name="Buron-Moles G."/>
            <person name="Chailyan A."/>
            <person name="Dolejs I."/>
            <person name="Forster J."/>
            <person name="Miks M.H."/>
        </authorList>
    </citation>
    <scope>NUCLEOTIDE SEQUENCE [LARGE SCALE GENOMIC DNA]</scope>
    <source>
        <strain evidence="1 2">ATCC 49373</strain>
    </source>
</reference>
<dbReference type="CDD" id="cd06325">
    <property type="entry name" value="PBP1_ABC_unchar_transporter"/>
    <property type="match status" value="1"/>
</dbReference>
<evidence type="ECO:0000313" key="1">
    <source>
        <dbReference type="EMBL" id="TDG71415.1"/>
    </source>
</evidence>
<dbReference type="RefSeq" id="WP_010619459.1">
    <property type="nucleotide sequence ID" value="NZ_PUFO01000105.1"/>
</dbReference>
<dbReference type="InterPro" id="IPR047776">
    <property type="entry name" value="ABC_SBP_TrpX-like"/>
</dbReference>
<dbReference type="InterPro" id="IPR028082">
    <property type="entry name" value="Peripla_BP_I"/>
</dbReference>